<feature type="region of interest" description="Disordered" evidence="13">
    <location>
        <begin position="851"/>
        <end position="883"/>
    </location>
</feature>
<evidence type="ECO:0000256" key="8">
    <source>
        <dbReference type="ARBA" id="ARBA00023034"/>
    </source>
</evidence>
<accession>A0ABM2WZD3</accession>
<dbReference type="Pfam" id="PF12348">
    <property type="entry name" value="CLASP_N"/>
    <property type="match status" value="1"/>
</dbReference>
<dbReference type="InterPro" id="IPR024395">
    <property type="entry name" value="CLASP_N_dom"/>
</dbReference>
<feature type="repeat" description="HEAT" evidence="12">
    <location>
        <begin position="168"/>
        <end position="206"/>
    </location>
</feature>
<feature type="region of interest" description="Disordered" evidence="13">
    <location>
        <begin position="244"/>
        <end position="294"/>
    </location>
</feature>
<evidence type="ECO:0000259" key="14">
    <source>
        <dbReference type="SMART" id="SM01349"/>
    </source>
</evidence>
<feature type="compositionally biased region" description="Low complexity" evidence="13">
    <location>
        <begin position="865"/>
        <end position="879"/>
    </location>
</feature>
<dbReference type="Pfam" id="PF23271">
    <property type="entry name" value="HEAT_GCN1"/>
    <property type="match status" value="1"/>
</dbReference>
<feature type="compositionally biased region" description="Low complexity" evidence="13">
    <location>
        <begin position="549"/>
        <end position="567"/>
    </location>
</feature>
<evidence type="ECO:0000256" key="5">
    <source>
        <dbReference type="ARBA" id="ARBA00022490"/>
    </source>
</evidence>
<keyword evidence="11" id="KW-0137">Centromere</keyword>
<dbReference type="RefSeq" id="XP_040596034.1">
    <property type="nucleotide sequence ID" value="XM_040740100.1"/>
</dbReference>
<dbReference type="InterPro" id="IPR057546">
    <property type="entry name" value="HEAT_GCN1"/>
</dbReference>
<feature type="compositionally biased region" description="Polar residues" evidence="13">
    <location>
        <begin position="590"/>
        <end position="600"/>
    </location>
</feature>
<name>A0ABM2WZD3_MESAU</name>
<dbReference type="PROSITE" id="PS50077">
    <property type="entry name" value="HEAT_REPEAT"/>
    <property type="match status" value="1"/>
</dbReference>
<keyword evidence="4" id="KW-0158">Chromosome</keyword>
<reference evidence="16" key="1">
    <citation type="submission" date="2025-08" db="UniProtKB">
        <authorList>
            <consortium name="RefSeq"/>
        </authorList>
    </citation>
    <scope>IDENTIFICATION</scope>
    <source>
        <tissue evidence="16">Liver</tissue>
    </source>
</reference>
<dbReference type="InterPro" id="IPR011989">
    <property type="entry name" value="ARM-like"/>
</dbReference>
<feature type="compositionally biased region" description="Polar residues" evidence="13">
    <location>
        <begin position="568"/>
        <end position="579"/>
    </location>
</feature>
<keyword evidence="8" id="KW-0333">Golgi apparatus</keyword>
<feature type="domain" description="TOG" evidence="14">
    <location>
        <begin position="1305"/>
        <end position="1536"/>
    </location>
</feature>
<dbReference type="GeneID" id="101834817"/>
<comment type="subcellular location">
    <subcellularLocation>
        <location evidence="3">Chromosome</location>
        <location evidence="3">Centromere</location>
        <location evidence="3">Kinetochore</location>
    </subcellularLocation>
    <subcellularLocation>
        <location evidence="1">Cytoplasm</location>
        <location evidence="1">Cytoskeleton</location>
        <location evidence="1">Microtubule organizing center</location>
        <location evidence="1">Centrosome</location>
    </subcellularLocation>
    <subcellularLocation>
        <location evidence="2">Golgi apparatus</location>
        <location evidence="2">trans-Golgi network</location>
    </subcellularLocation>
</comment>
<dbReference type="SUPFAM" id="SSF48371">
    <property type="entry name" value="ARM repeat"/>
    <property type="match status" value="2"/>
</dbReference>
<dbReference type="PANTHER" id="PTHR21567">
    <property type="entry name" value="CLASP"/>
    <property type="match status" value="1"/>
</dbReference>
<evidence type="ECO:0000313" key="15">
    <source>
        <dbReference type="Proteomes" id="UP000886700"/>
    </source>
</evidence>
<dbReference type="PANTHER" id="PTHR21567:SF30">
    <property type="entry name" value="CLIP-ASSOCIATING PROTEIN 2"/>
    <property type="match status" value="1"/>
</dbReference>
<keyword evidence="10" id="KW-0131">Cell cycle</keyword>
<evidence type="ECO:0000256" key="6">
    <source>
        <dbReference type="ARBA" id="ARBA00022737"/>
    </source>
</evidence>
<evidence type="ECO:0000256" key="4">
    <source>
        <dbReference type="ARBA" id="ARBA00022454"/>
    </source>
</evidence>
<evidence type="ECO:0000256" key="10">
    <source>
        <dbReference type="ARBA" id="ARBA00023306"/>
    </source>
</evidence>
<keyword evidence="6" id="KW-0677">Repeat</keyword>
<gene>
    <name evidence="16" type="primary">Clasp2</name>
</gene>
<feature type="compositionally biased region" description="Polar residues" evidence="13">
    <location>
        <begin position="1156"/>
        <end position="1177"/>
    </location>
</feature>
<evidence type="ECO:0000256" key="3">
    <source>
        <dbReference type="ARBA" id="ARBA00004629"/>
    </source>
</evidence>
<feature type="domain" description="TOG" evidence="14">
    <location>
        <begin position="317"/>
        <end position="550"/>
    </location>
</feature>
<dbReference type="InterPro" id="IPR016024">
    <property type="entry name" value="ARM-type_fold"/>
</dbReference>
<evidence type="ECO:0000256" key="11">
    <source>
        <dbReference type="ARBA" id="ARBA00023328"/>
    </source>
</evidence>
<dbReference type="Proteomes" id="UP000886700">
    <property type="component" value="Unplaced"/>
</dbReference>
<sequence length="1548" mass="169258">MEPRGAEYFSAQVLQKDVSGRLQAGEELLLYLGAPGAIPDLEDDPSRLAKTVDALTGWVGSSNYRVSLLGLEILSAFVDRLSTRFKSYVPMVTTALIDRMGDTKEKVREEAQNLALKLMDEVAPPMYIWEHLASGFKHKNFRSREGVCLCLIETLNIFGTQPLVVSKLVPHLCILFGDSNSQVRNAAVSTVVEIYRHVGEKLKVDLSKRDIPLARLEMILAKFDEVQNSGGMVLSVCKDKSFDDEESVDGNRPSSAASAFKVPAPKTSGNPVSSGRKPGSAGGPKVGGASKEGGAGAVDEDDFIKAFTDVPSVQIYSSRELEETLNKIREILSDDKHDWDQRANALKKIRSLLVAGAAQYDCFFQHLRLLDGALKLSAKDLRSQVVREACITVAHLSTVLGNKFDHGAEAIVPTLFNLVPNSAKVMATSGCAAIRFIIRHTHVPRLIPLITSNCTSKSVPVRRRSFEFLDLLLQEWQTHSLERHAAVLVETIKKGIHDADAEARVEARKTYMGLRNHFPGEAETLYNSLEPSYQKSLQTYLKSSGSVASLPQSDRSSSSSQESLNRPFSSKWSTANPSTVAGRVSVGGSKASSLPGSLQRSRSDIDVNAAAGAKAHHAAGQAVRSGRLGAGALNPGSYASLEDTSDKMDGTASEDGRVRAKLSAPLAAVGNAKTDSRGRSRTKMVSQSQRSPSPDKNEGSQSANTVGAGSRSGSPGRVLTTTALSTVSSGAQRVLVNSASAQKRSKIPRSQGCSREASPSRLSVARSSRIPRPSVSQGCSREASRESSRDTSPVRSFQPLGPGYGISQSSRLSSSVSAMRVLNTGSDVEEAVADALLLGDIRTKKKPARRRYESYGMHSDDDANSDASSACSERSYSSRNGSIPTYMRQTEDVAEVLNRCASSNWSERKEGLLGLQSLLKNQRTLSRVELKRLCEIFTRMFADPHGKRVFSMFLETLVDFIQVHKDDLQDWLFVLLTQLLKKMGADLLGSVQAKVQKALDVTRESFPNDLQFNILMRFTVDQTQTPSLKTVKPAIRDQLHSFWSSKVKVAILKYIETLAKQMDPGDFINSSETRLAVSRVITWTTEPKSSDVRKAAQSVLISLFELNTPEFTMLLGALPKTFQDGATKLLHNHLRNTGNGTQSSMGSPLTRPTPRSPANWSSPLTSPTNTSQNTLSPSAFDYDTENMNSEDIYSSLKGVTEAIQNFSFRSQEDMSEPLKRDPKKEDGDTMCGPGMSDPRAGGDAADSSQTALDNKASLLHSMPIHSSSRSRDYNPYNYSDSISPFNKSALKEAMFDDDADQFPDDLSLDHSDLVAELLKELSNHNERIEERKIALYELMKLTQEESFSVWDEHFKTILLLLLETLGDKEPTIRALALKVLKEILRHQPARFKNYAELTVMKTLEAHKDPHKEVVRSAEEAASVLATSISPEQCIKVLCPIIQTADYPINLAAIKMQTKVIERVSKETLNILLPEIMPGLIQGYDNSESSVRKACVFCLVAVHAVIGDELKPHLSQLTGSKMKLLNLYIKRAQTGSAGADPTTDVSGQS</sequence>
<dbReference type="Gene3D" id="1.25.10.10">
    <property type="entry name" value="Leucine-rich Repeat Variant"/>
    <property type="match status" value="4"/>
</dbReference>
<proteinExistence type="predicted"/>
<feature type="compositionally biased region" description="Polar residues" evidence="13">
    <location>
        <begin position="683"/>
        <end position="692"/>
    </location>
</feature>
<feature type="compositionally biased region" description="Polar residues" evidence="13">
    <location>
        <begin position="699"/>
        <end position="713"/>
    </location>
</feature>
<feature type="region of interest" description="Disordered" evidence="13">
    <location>
        <begin position="1133"/>
        <end position="1183"/>
    </location>
</feature>
<keyword evidence="9" id="KW-0206">Cytoskeleton</keyword>
<keyword evidence="7" id="KW-0995">Kinetochore</keyword>
<evidence type="ECO:0000256" key="9">
    <source>
        <dbReference type="ARBA" id="ARBA00023212"/>
    </source>
</evidence>
<evidence type="ECO:0000256" key="12">
    <source>
        <dbReference type="PROSITE-ProRule" id="PRU00103"/>
    </source>
</evidence>
<feature type="compositionally biased region" description="Basic and acidic residues" evidence="13">
    <location>
        <begin position="1210"/>
        <end position="1227"/>
    </location>
</feature>
<evidence type="ECO:0000256" key="7">
    <source>
        <dbReference type="ARBA" id="ARBA00022838"/>
    </source>
</evidence>
<feature type="region of interest" description="Disordered" evidence="13">
    <location>
        <begin position="737"/>
        <end position="809"/>
    </location>
</feature>
<protein>
    <submittedName>
        <fullName evidence="16">CLIP-associating protein 2 isoform X10</fullName>
    </submittedName>
</protein>
<feature type="compositionally biased region" description="Gly residues" evidence="13">
    <location>
        <begin position="280"/>
        <end position="294"/>
    </location>
</feature>
<organism evidence="15 16">
    <name type="scientific">Mesocricetus auratus</name>
    <name type="common">Golden hamster</name>
    <dbReference type="NCBI Taxonomy" id="10036"/>
    <lineage>
        <taxon>Eukaryota</taxon>
        <taxon>Metazoa</taxon>
        <taxon>Chordata</taxon>
        <taxon>Craniata</taxon>
        <taxon>Vertebrata</taxon>
        <taxon>Euteleostomi</taxon>
        <taxon>Mammalia</taxon>
        <taxon>Eutheria</taxon>
        <taxon>Euarchontoglires</taxon>
        <taxon>Glires</taxon>
        <taxon>Rodentia</taxon>
        <taxon>Myomorpha</taxon>
        <taxon>Muroidea</taxon>
        <taxon>Cricetidae</taxon>
        <taxon>Cricetinae</taxon>
        <taxon>Mesocricetus</taxon>
    </lineage>
</organism>
<feature type="region of interest" description="Disordered" evidence="13">
    <location>
        <begin position="1207"/>
        <end position="1249"/>
    </location>
</feature>
<evidence type="ECO:0000313" key="16">
    <source>
        <dbReference type="RefSeq" id="XP_040596034.1"/>
    </source>
</evidence>
<feature type="domain" description="TOG" evidence="14">
    <location>
        <begin position="1"/>
        <end position="232"/>
    </location>
</feature>
<feature type="compositionally biased region" description="Basic and acidic residues" evidence="13">
    <location>
        <begin position="851"/>
        <end position="861"/>
    </location>
</feature>
<dbReference type="InterPro" id="IPR034085">
    <property type="entry name" value="TOG"/>
</dbReference>
<evidence type="ECO:0000256" key="2">
    <source>
        <dbReference type="ARBA" id="ARBA00004601"/>
    </source>
</evidence>
<evidence type="ECO:0000256" key="1">
    <source>
        <dbReference type="ARBA" id="ARBA00004300"/>
    </source>
</evidence>
<feature type="region of interest" description="Disordered" evidence="13">
    <location>
        <begin position="547"/>
        <end position="601"/>
    </location>
</feature>
<evidence type="ECO:0000256" key="13">
    <source>
        <dbReference type="SAM" id="MobiDB-lite"/>
    </source>
</evidence>
<dbReference type="InterPro" id="IPR048491">
    <property type="entry name" value="XMAP215_CLASP_TOG"/>
</dbReference>
<feature type="compositionally biased region" description="Polar residues" evidence="13">
    <location>
        <begin position="1135"/>
        <end position="1147"/>
    </location>
</feature>
<dbReference type="Pfam" id="PF21041">
    <property type="entry name" value="XMAP215_CLASP_TOG"/>
    <property type="match status" value="1"/>
</dbReference>
<dbReference type="SMART" id="SM01349">
    <property type="entry name" value="TOG"/>
    <property type="match status" value="3"/>
</dbReference>
<feature type="region of interest" description="Disordered" evidence="13">
    <location>
        <begin position="637"/>
        <end position="718"/>
    </location>
</feature>
<keyword evidence="15" id="KW-1185">Reference proteome</keyword>
<keyword evidence="5" id="KW-0963">Cytoplasm</keyword>
<dbReference type="InterPro" id="IPR021133">
    <property type="entry name" value="HEAT_type_2"/>
</dbReference>
<feature type="compositionally biased region" description="Basic and acidic residues" evidence="13">
    <location>
        <begin position="644"/>
        <end position="658"/>
    </location>
</feature>